<dbReference type="InterPro" id="IPR037026">
    <property type="entry name" value="Vgr_OB-fold_dom_sf"/>
</dbReference>
<dbReference type="Gene3D" id="4.10.220.110">
    <property type="match status" value="1"/>
</dbReference>
<dbReference type="EMBL" id="NEVJ01000003">
    <property type="protein sequence ID" value="OZI20162.1"/>
    <property type="molecule type" value="Genomic_DNA"/>
</dbReference>
<name>A0A261R695_9BORD</name>
<proteinExistence type="inferred from homology"/>
<dbReference type="SUPFAM" id="SSF69349">
    <property type="entry name" value="Phage fibre proteins"/>
    <property type="match status" value="1"/>
</dbReference>
<dbReference type="InterPro" id="IPR006531">
    <property type="entry name" value="Gp5/Vgr_OB"/>
</dbReference>
<dbReference type="SUPFAM" id="SSF69279">
    <property type="entry name" value="Phage tail proteins"/>
    <property type="match status" value="2"/>
</dbReference>
<dbReference type="Gene3D" id="2.30.110.50">
    <property type="match status" value="1"/>
</dbReference>
<feature type="compositionally biased region" description="Basic and acidic residues" evidence="2">
    <location>
        <begin position="669"/>
        <end position="683"/>
    </location>
</feature>
<evidence type="ECO:0000256" key="2">
    <source>
        <dbReference type="SAM" id="MobiDB-lite"/>
    </source>
</evidence>
<dbReference type="InterPro" id="IPR006533">
    <property type="entry name" value="T6SS_Vgr_RhsGE"/>
</dbReference>
<dbReference type="Pfam" id="PF04717">
    <property type="entry name" value="Phage_base_V"/>
    <property type="match status" value="1"/>
</dbReference>
<dbReference type="AlphaFoldDB" id="A0A261R695"/>
<evidence type="ECO:0000313" key="5">
    <source>
        <dbReference type="Proteomes" id="UP000216857"/>
    </source>
</evidence>
<dbReference type="Proteomes" id="UP000216857">
    <property type="component" value="Unassembled WGS sequence"/>
</dbReference>
<dbReference type="InterPro" id="IPR017847">
    <property type="entry name" value="T6SS_RhsGE_Vgr_subset"/>
</dbReference>
<dbReference type="SUPFAM" id="SSF69255">
    <property type="entry name" value="gp5 N-terminal domain-like"/>
    <property type="match status" value="1"/>
</dbReference>
<accession>A0A261R695</accession>
<evidence type="ECO:0000313" key="4">
    <source>
        <dbReference type="EMBL" id="OZI20162.1"/>
    </source>
</evidence>
<feature type="region of interest" description="Disordered" evidence="2">
    <location>
        <begin position="1"/>
        <end position="26"/>
    </location>
</feature>
<feature type="compositionally biased region" description="Polar residues" evidence="2">
    <location>
        <begin position="1"/>
        <end position="14"/>
    </location>
</feature>
<feature type="region of interest" description="Disordered" evidence="2">
    <location>
        <begin position="655"/>
        <end position="683"/>
    </location>
</feature>
<organism evidence="4 5">
    <name type="scientific">Bordetella genomosp. 9</name>
    <dbReference type="NCBI Taxonomy" id="1416803"/>
    <lineage>
        <taxon>Bacteria</taxon>
        <taxon>Pseudomonadati</taxon>
        <taxon>Pseudomonadota</taxon>
        <taxon>Betaproteobacteria</taxon>
        <taxon>Burkholderiales</taxon>
        <taxon>Alcaligenaceae</taxon>
        <taxon>Bordetella</taxon>
    </lineage>
</organism>
<dbReference type="NCBIfam" id="TIGR01646">
    <property type="entry name" value="vgr_GE"/>
    <property type="match status" value="1"/>
</dbReference>
<comment type="similarity">
    <text evidence="1">Belongs to the VgrG protein family.</text>
</comment>
<dbReference type="NCBIfam" id="TIGR03361">
    <property type="entry name" value="VI_Rhs_Vgr"/>
    <property type="match status" value="1"/>
</dbReference>
<comment type="caution">
    <text evidence="4">The sequence shown here is derived from an EMBL/GenBank/DDBJ whole genome shotgun (WGS) entry which is preliminary data.</text>
</comment>
<keyword evidence="5" id="KW-1185">Reference proteome</keyword>
<dbReference type="Gene3D" id="2.40.50.230">
    <property type="entry name" value="Gp5 N-terminal domain"/>
    <property type="match status" value="1"/>
</dbReference>
<dbReference type="Pfam" id="PF05954">
    <property type="entry name" value="Phage_GPD"/>
    <property type="match status" value="1"/>
</dbReference>
<evidence type="ECO:0000259" key="3">
    <source>
        <dbReference type="Pfam" id="PF04717"/>
    </source>
</evidence>
<evidence type="ECO:0000256" key="1">
    <source>
        <dbReference type="ARBA" id="ARBA00005558"/>
    </source>
</evidence>
<dbReference type="OrthoDB" id="1907165at2"/>
<protein>
    <recommendedName>
        <fullName evidence="3">Gp5/Type VI secretion system Vgr protein OB-fold domain-containing protein</fullName>
    </recommendedName>
</protein>
<dbReference type="Gene3D" id="3.55.50.10">
    <property type="entry name" value="Baseplate protein-like domains"/>
    <property type="match status" value="1"/>
</dbReference>
<feature type="domain" description="Gp5/Type VI secretion system Vgr protein OB-fold" evidence="3">
    <location>
        <begin position="440"/>
        <end position="489"/>
    </location>
</feature>
<gene>
    <name evidence="4" type="ORF">CAL26_21720</name>
</gene>
<sequence length="683" mass="75159">MPATANSATRSATQARRLPMASDAQGERPLRISGARLPADTLLHDVKGRERLGRPYKIKILFSCANGEPSPSFLGSNVCITVRGQRGDRFLNGIVAQFSLLELGVLTRNAELPRKAYRAIIRPTVWRLTRSSHCRFFHDQSVPDIVRVLLDERKVGFRNACTRSYPKLDHCTQYRETDFNFLNRLLQREGIYYYFEHQQDGTDTLVLVDDTQQHEAIKDYRTIPFDPVRRDRDGGAAADAVYDWRASRRVVAGLSEANAFDYLNVGRSASGGLKAKADDPAGDKDYEHQEPARWYVDDAVGKRYARVQLDTHLARAARVHGRATAVGVAAGGWFGLSGHPCTEQDGDYLVTDVKYRMNDGQRLLARKAAGGRHRALFDCRFAAIPRNSHYYPAPWAHVPNVGPQTATVVAPDGDDFATDAHGCVKVRFHWEQFNPPAAGKIMQRCWVRVAQPWAGGRWGAMFLPRKDHEVLVHFLNGDPDKPLVVGGLYNGKNKPPYVLPDAAAVSTFHTQGTGGKNAGKRNELRFNDDKLQILLYTDGNQDNYIERDSLAYVGQDSHTIVKNAHLVEAKSQHVTVNESQLTRARDVSLNASLAIVHEAGEKYVVKSELVHVKAGATLVLEATAMLSLKVGDSFVSVTPAGVQISGPMVLLNSGGAAGSGPGGSTTAPDHPRKADDGTSVKRN</sequence>
<reference evidence="4" key="1">
    <citation type="submission" date="2017-05" db="EMBL/GenBank/DDBJ databases">
        <title>Complete and WGS of Bordetella genogroups.</title>
        <authorList>
            <person name="Spilker T."/>
            <person name="Lipuma J."/>
        </authorList>
    </citation>
    <scope>NUCLEOTIDE SEQUENCE</scope>
    <source>
        <strain evidence="4">AU21707</strain>
    </source>
</reference>